<evidence type="ECO:0000313" key="2">
    <source>
        <dbReference type="EMBL" id="PRZ11777.1"/>
    </source>
</evidence>
<reference evidence="2 3" key="1">
    <citation type="submission" date="2018-03" db="EMBL/GenBank/DDBJ databases">
        <title>Comparative analysis of microorganisms from saline springs in Andes Mountain Range, Colombia.</title>
        <authorList>
            <person name="Rubin E."/>
        </authorList>
    </citation>
    <scope>NUCLEOTIDE SEQUENCE [LARGE SCALE GENOMIC DNA]</scope>
    <source>
        <strain evidence="2 3">CG 35</strain>
    </source>
</reference>
<dbReference type="RefSeq" id="WP_106124105.1">
    <property type="nucleotide sequence ID" value="NZ_PVTY01000031.1"/>
</dbReference>
<dbReference type="EMBL" id="PVTY01000031">
    <property type="protein sequence ID" value="PRZ11777.1"/>
    <property type="molecule type" value="Genomic_DNA"/>
</dbReference>
<comment type="caution">
    <text evidence="2">The sequence shown here is derived from an EMBL/GenBank/DDBJ whole genome shotgun (WGS) entry which is preliminary data.</text>
</comment>
<feature type="region of interest" description="Disordered" evidence="1">
    <location>
        <begin position="126"/>
        <end position="151"/>
    </location>
</feature>
<dbReference type="Pfam" id="PF16259">
    <property type="entry name" value="DUF4913"/>
    <property type="match status" value="1"/>
</dbReference>
<evidence type="ECO:0000256" key="1">
    <source>
        <dbReference type="SAM" id="MobiDB-lite"/>
    </source>
</evidence>
<dbReference type="AlphaFoldDB" id="A0A2T0YAP9"/>
<dbReference type="OrthoDB" id="4570343at2"/>
<feature type="compositionally biased region" description="Acidic residues" evidence="1">
    <location>
        <begin position="9"/>
        <end position="31"/>
    </location>
</feature>
<protein>
    <submittedName>
        <fullName evidence="2">Uncharacterized protein DUF4913</fullName>
    </submittedName>
</protein>
<sequence length="151" mass="17744">MSLSALEETVTEDDELGTDPEPDTESDGDDETVEKYFANAEEWVNEWMIPHFRRDVRSRKWAPHWFRYPEAVTVFEGLWDLWESARAESPGAVAEYMRVQFYPLMDIITGPDGPFWAYDEALNKRQPPENWKTEKAPEGMFRDRDHPDEQA</sequence>
<accession>A0A2T0YAP9</accession>
<proteinExistence type="predicted"/>
<dbReference type="InterPro" id="IPR032584">
    <property type="entry name" value="DUF4913"/>
</dbReference>
<feature type="region of interest" description="Disordered" evidence="1">
    <location>
        <begin position="1"/>
        <end position="31"/>
    </location>
</feature>
<dbReference type="Proteomes" id="UP000238217">
    <property type="component" value="Unassembled WGS sequence"/>
</dbReference>
<organism evidence="2 3">
    <name type="scientific">Nesterenkonia sandarakina</name>
    <dbReference type="NCBI Taxonomy" id="272918"/>
    <lineage>
        <taxon>Bacteria</taxon>
        <taxon>Bacillati</taxon>
        <taxon>Actinomycetota</taxon>
        <taxon>Actinomycetes</taxon>
        <taxon>Micrococcales</taxon>
        <taxon>Micrococcaceae</taxon>
        <taxon>Nesterenkonia</taxon>
    </lineage>
</organism>
<keyword evidence="3" id="KW-1185">Reference proteome</keyword>
<name>A0A2T0YAP9_9MICC</name>
<evidence type="ECO:0000313" key="3">
    <source>
        <dbReference type="Proteomes" id="UP000238217"/>
    </source>
</evidence>
<gene>
    <name evidence="2" type="ORF">BCL67_1318</name>
</gene>